<dbReference type="Proteomes" id="UP000198611">
    <property type="component" value="Unassembled WGS sequence"/>
</dbReference>
<protein>
    <submittedName>
        <fullName evidence="2">Stringent starvation protein B</fullName>
    </submittedName>
</protein>
<evidence type="ECO:0000313" key="3">
    <source>
        <dbReference type="Proteomes" id="UP000198611"/>
    </source>
</evidence>
<dbReference type="PANTHER" id="PTHR37486">
    <property type="entry name" value="STRINGENT STARVATION PROTEIN B"/>
    <property type="match status" value="1"/>
</dbReference>
<dbReference type="Gene3D" id="2.30.30.220">
    <property type="entry name" value="SspB-like"/>
    <property type="match status" value="1"/>
</dbReference>
<dbReference type="GO" id="GO:0045732">
    <property type="term" value="P:positive regulation of protein catabolic process"/>
    <property type="evidence" value="ECO:0007669"/>
    <property type="project" value="TreeGrafter"/>
</dbReference>
<proteinExistence type="predicted"/>
<dbReference type="STRING" id="1123397.SAMN05660831_01277"/>
<reference evidence="2 3" key="1">
    <citation type="submission" date="2016-10" db="EMBL/GenBank/DDBJ databases">
        <authorList>
            <person name="de Groot N.N."/>
        </authorList>
    </citation>
    <scope>NUCLEOTIDE SEQUENCE [LARGE SCALE GENOMIC DNA]</scope>
    <source>
        <strain evidence="2 3">HL3</strain>
    </source>
</reference>
<dbReference type="InterPro" id="IPR007481">
    <property type="entry name" value="SspB"/>
</dbReference>
<dbReference type="NCBIfam" id="NF008769">
    <property type="entry name" value="PRK11798.2-5"/>
    <property type="match status" value="1"/>
</dbReference>
<dbReference type="Pfam" id="PF04386">
    <property type="entry name" value="SspB"/>
    <property type="match status" value="1"/>
</dbReference>
<organism evidence="2 3">
    <name type="scientific">Thiohalospira halophila DSM 15071</name>
    <dbReference type="NCBI Taxonomy" id="1123397"/>
    <lineage>
        <taxon>Bacteria</taxon>
        <taxon>Pseudomonadati</taxon>
        <taxon>Pseudomonadota</taxon>
        <taxon>Gammaproteobacteria</taxon>
        <taxon>Thiohalospirales</taxon>
        <taxon>Thiohalospiraceae</taxon>
        <taxon>Thiohalospira</taxon>
    </lineage>
</organism>
<dbReference type="EMBL" id="FOMJ01000003">
    <property type="protein sequence ID" value="SFD25242.1"/>
    <property type="molecule type" value="Genomic_DNA"/>
</dbReference>
<dbReference type="InterPro" id="IPR036760">
    <property type="entry name" value="SspB-like_sf"/>
</dbReference>
<sequence>MDEMTSSRPYLIRALFDWIVDNGMTPHLLVDATMPGVQVPPETVEEGRVVLNISPTATGAMDLGNETICFDARFGGQPMTVEVPVAAAQAIYARENGQGMLFSDDGPPPPEPGGDGDDGPSGDDTGGGGSDRSHLKVVK</sequence>
<dbReference type="SUPFAM" id="SSF101738">
    <property type="entry name" value="SspB-like"/>
    <property type="match status" value="1"/>
</dbReference>
<accession>A0A1I1QTB1</accession>
<evidence type="ECO:0000256" key="1">
    <source>
        <dbReference type="SAM" id="MobiDB-lite"/>
    </source>
</evidence>
<evidence type="ECO:0000313" key="2">
    <source>
        <dbReference type="EMBL" id="SFD25242.1"/>
    </source>
</evidence>
<dbReference type="PIRSF" id="PIRSF005276">
    <property type="entry name" value="SspB"/>
    <property type="match status" value="1"/>
</dbReference>
<dbReference type="GO" id="GO:0005829">
    <property type="term" value="C:cytosol"/>
    <property type="evidence" value="ECO:0007669"/>
    <property type="project" value="TreeGrafter"/>
</dbReference>
<dbReference type="PANTHER" id="PTHR37486:SF1">
    <property type="entry name" value="STRINGENT STARVATION PROTEIN B"/>
    <property type="match status" value="1"/>
</dbReference>
<dbReference type="AlphaFoldDB" id="A0A1I1QTB1"/>
<keyword evidence="3" id="KW-1185">Reference proteome</keyword>
<name>A0A1I1QTB1_9GAMM</name>
<feature type="region of interest" description="Disordered" evidence="1">
    <location>
        <begin position="96"/>
        <end position="139"/>
    </location>
</feature>
<dbReference type="GO" id="GO:0005840">
    <property type="term" value="C:ribosome"/>
    <property type="evidence" value="ECO:0007669"/>
    <property type="project" value="TreeGrafter"/>
</dbReference>
<gene>
    <name evidence="2" type="ORF">SAMN05660831_01277</name>
</gene>